<dbReference type="AlphaFoldDB" id="A0A1V6C5U2"/>
<proteinExistence type="predicted"/>
<sequence>MANRKNKKGKGSSWKKMLVLLIVFVILVGGGYIGYKKYTAYQKYLAEQKQKEEEIRKQKLAEEQKRRELEQAQKQIGDLIAQMRDALKRGKYSLVRELAEKAKKIALAYNLSTDEIDRILREMNLAIAMAQLSKLEKIDDIYAYLPVRNQLKKIPRYPEIASRWDRLWKKTFQNEYTVLLELAEITSKKASEGDSPEINYTLSKSYLKQAKSIVASGKARSDINREKNILDVQSQAYVSNIGRSFQPVNLYR</sequence>
<feature type="coiled-coil region" evidence="1">
    <location>
        <begin position="41"/>
        <end position="89"/>
    </location>
</feature>
<gene>
    <name evidence="2" type="ORF">BWX89_01363</name>
</gene>
<accession>A0A1V6C5U2</accession>
<dbReference type="EMBL" id="MWDQ01000135">
    <property type="protein sequence ID" value="OQB72282.1"/>
    <property type="molecule type" value="Genomic_DNA"/>
</dbReference>
<protein>
    <submittedName>
        <fullName evidence="2">Uncharacterized protein</fullName>
    </submittedName>
</protein>
<dbReference type="Proteomes" id="UP000485562">
    <property type="component" value="Unassembled WGS sequence"/>
</dbReference>
<organism evidence="2">
    <name type="scientific">candidate division TA06 bacterium ADurb.Bin131</name>
    <dbReference type="NCBI Taxonomy" id="1852827"/>
    <lineage>
        <taxon>Bacteria</taxon>
        <taxon>Bacteria division TA06</taxon>
    </lineage>
</organism>
<reference evidence="2" key="1">
    <citation type="submission" date="2017-02" db="EMBL/GenBank/DDBJ databases">
        <title>Delving into the versatile metabolic prowess of the omnipresent phylum Bacteroidetes.</title>
        <authorList>
            <person name="Nobu M.K."/>
            <person name="Mei R."/>
            <person name="Narihiro T."/>
            <person name="Kuroda K."/>
            <person name="Liu W.-T."/>
        </authorList>
    </citation>
    <scope>NUCLEOTIDE SEQUENCE</scope>
    <source>
        <strain evidence="2">ADurb.Bin131</strain>
    </source>
</reference>
<evidence type="ECO:0000313" key="2">
    <source>
        <dbReference type="EMBL" id="OQB72282.1"/>
    </source>
</evidence>
<name>A0A1V6C5U2_UNCT6</name>
<evidence type="ECO:0000256" key="1">
    <source>
        <dbReference type="SAM" id="Coils"/>
    </source>
</evidence>
<comment type="caution">
    <text evidence="2">The sequence shown here is derived from an EMBL/GenBank/DDBJ whole genome shotgun (WGS) entry which is preliminary data.</text>
</comment>
<keyword evidence="1" id="KW-0175">Coiled coil</keyword>